<dbReference type="Proteomes" id="UP000280298">
    <property type="component" value="Chromosome"/>
</dbReference>
<sequence length="237" mass="25541">MTEITVDIWSDIVCLWCPIGKAQFDTALAQFDHRDAVTVRYHSFELDPSTPRDSAQPMLERSARDMGTSKAHAAEVLGQVASIAADLDLEYRIDAIRVVNSFDAHRLTHFAAGHGRADLMLGRLMAAYTGEGAVLSDSDTLVRLAGEVGLDQEEAAEALRSGRYADSVRQDQQLARRLGLRGVPSYVVQETYAVFGPQSPDEMTALLQRAWEDAVRSDSGAGHGAPGPVSPSADSGA</sequence>
<dbReference type="InterPro" id="IPR001853">
    <property type="entry name" value="DSBA-like_thioredoxin_dom"/>
</dbReference>
<dbReference type="KEGG" id="scya:EJ357_34805"/>
<accession>A0A3Q9EX26</accession>
<proteinExistence type="predicted"/>
<evidence type="ECO:0000313" key="4">
    <source>
        <dbReference type="Proteomes" id="UP000280298"/>
    </source>
</evidence>
<evidence type="ECO:0000313" key="3">
    <source>
        <dbReference type="EMBL" id="AZQ37992.1"/>
    </source>
</evidence>
<dbReference type="RefSeq" id="WP_126395652.1">
    <property type="nucleotide sequence ID" value="NZ_CP034539.1"/>
</dbReference>
<dbReference type="GO" id="GO:0016491">
    <property type="term" value="F:oxidoreductase activity"/>
    <property type="evidence" value="ECO:0007669"/>
    <property type="project" value="InterPro"/>
</dbReference>
<dbReference type="EMBL" id="CP034539">
    <property type="protein sequence ID" value="AZQ37992.1"/>
    <property type="molecule type" value="Genomic_DNA"/>
</dbReference>
<dbReference type="AlphaFoldDB" id="A0A3Q9EX26"/>
<feature type="domain" description="DSBA-like thioredoxin" evidence="2">
    <location>
        <begin position="5"/>
        <end position="207"/>
    </location>
</feature>
<dbReference type="Gene3D" id="3.40.30.10">
    <property type="entry name" value="Glutaredoxin"/>
    <property type="match status" value="1"/>
</dbReference>
<keyword evidence="4" id="KW-1185">Reference proteome</keyword>
<dbReference type="OrthoDB" id="9799122at2"/>
<name>A0A3Q9EX26_9ACTN</name>
<dbReference type="PANTHER" id="PTHR13887:SF41">
    <property type="entry name" value="THIOREDOXIN SUPERFAMILY PROTEIN"/>
    <property type="match status" value="1"/>
</dbReference>
<feature type="region of interest" description="Disordered" evidence="1">
    <location>
        <begin position="214"/>
        <end position="237"/>
    </location>
</feature>
<organism evidence="3 4">
    <name type="scientific">Streptomyces cyaneochromogenes</name>
    <dbReference type="NCBI Taxonomy" id="2496836"/>
    <lineage>
        <taxon>Bacteria</taxon>
        <taxon>Bacillati</taxon>
        <taxon>Actinomycetota</taxon>
        <taxon>Actinomycetes</taxon>
        <taxon>Kitasatosporales</taxon>
        <taxon>Streptomycetaceae</taxon>
        <taxon>Streptomyces</taxon>
    </lineage>
</organism>
<dbReference type="Pfam" id="PF01323">
    <property type="entry name" value="DSBA"/>
    <property type="match status" value="1"/>
</dbReference>
<gene>
    <name evidence="3" type="ORF">EJ357_34805</name>
</gene>
<protein>
    <submittedName>
        <fullName evidence="3">DsbA family oxidoreductase</fullName>
    </submittedName>
</protein>
<dbReference type="InterPro" id="IPR036249">
    <property type="entry name" value="Thioredoxin-like_sf"/>
</dbReference>
<reference evidence="3 4" key="1">
    <citation type="journal article" date="2019" name="Int. J. Syst. Evol. Microbiol.">
        <title>Streptomyces cyaneochromogenes sp. nov., a blue pigment-producing actinomycete from manganese-contaminated soil.</title>
        <authorList>
            <person name="Tang X."/>
            <person name="Zhao J."/>
            <person name="Li K."/>
            <person name="Chen Z."/>
            <person name="Sun Y."/>
            <person name="Gao J."/>
        </authorList>
    </citation>
    <scope>NUCLEOTIDE SEQUENCE [LARGE SCALE GENOMIC DNA]</scope>
    <source>
        <strain evidence="3 4">MK-45</strain>
    </source>
</reference>
<evidence type="ECO:0000256" key="1">
    <source>
        <dbReference type="SAM" id="MobiDB-lite"/>
    </source>
</evidence>
<dbReference type="SUPFAM" id="SSF52833">
    <property type="entry name" value="Thioredoxin-like"/>
    <property type="match status" value="1"/>
</dbReference>
<evidence type="ECO:0000259" key="2">
    <source>
        <dbReference type="Pfam" id="PF01323"/>
    </source>
</evidence>
<dbReference type="CDD" id="cd03024">
    <property type="entry name" value="DsbA_FrnE"/>
    <property type="match status" value="1"/>
</dbReference>
<dbReference type="PANTHER" id="PTHR13887">
    <property type="entry name" value="GLUTATHIONE S-TRANSFERASE KAPPA"/>
    <property type="match status" value="1"/>
</dbReference>